<dbReference type="PROSITE" id="PS50041">
    <property type="entry name" value="C_TYPE_LECTIN_2"/>
    <property type="match status" value="3"/>
</dbReference>
<organism evidence="3 4">
    <name type="scientific">Aquatica leii</name>
    <dbReference type="NCBI Taxonomy" id="1421715"/>
    <lineage>
        <taxon>Eukaryota</taxon>
        <taxon>Metazoa</taxon>
        <taxon>Ecdysozoa</taxon>
        <taxon>Arthropoda</taxon>
        <taxon>Hexapoda</taxon>
        <taxon>Insecta</taxon>
        <taxon>Pterygota</taxon>
        <taxon>Neoptera</taxon>
        <taxon>Endopterygota</taxon>
        <taxon>Coleoptera</taxon>
        <taxon>Polyphaga</taxon>
        <taxon>Elateriformia</taxon>
        <taxon>Elateroidea</taxon>
        <taxon>Lampyridae</taxon>
        <taxon>Luciolinae</taxon>
        <taxon>Aquatica</taxon>
    </lineage>
</organism>
<dbReference type="AlphaFoldDB" id="A0AAN7SAD0"/>
<evidence type="ECO:0000259" key="2">
    <source>
        <dbReference type="PROSITE" id="PS50041"/>
    </source>
</evidence>
<dbReference type="Proteomes" id="UP001353858">
    <property type="component" value="Unassembled WGS sequence"/>
</dbReference>
<reference evidence="4" key="1">
    <citation type="submission" date="2023-01" db="EMBL/GenBank/DDBJ databases">
        <title>Key to firefly adult light organ development and bioluminescence: homeobox transcription factors regulate luciferase expression and transportation to peroxisome.</title>
        <authorList>
            <person name="Fu X."/>
        </authorList>
    </citation>
    <scope>NUCLEOTIDE SEQUENCE [LARGE SCALE GENOMIC DNA]</scope>
</reference>
<comment type="caution">
    <text evidence="3">The sequence shown here is derived from an EMBL/GenBank/DDBJ whole genome shotgun (WGS) entry which is preliminary data.</text>
</comment>
<dbReference type="SUPFAM" id="SSF56436">
    <property type="entry name" value="C-type lectin-like"/>
    <property type="match status" value="3"/>
</dbReference>
<dbReference type="Pfam" id="PF00059">
    <property type="entry name" value="Lectin_C"/>
    <property type="match status" value="2"/>
</dbReference>
<feature type="signal peptide" evidence="1">
    <location>
        <begin position="1"/>
        <end position="16"/>
    </location>
</feature>
<dbReference type="EMBL" id="JARPUR010000002">
    <property type="protein sequence ID" value="KAK4881701.1"/>
    <property type="molecule type" value="Genomic_DNA"/>
</dbReference>
<protein>
    <recommendedName>
        <fullName evidence="2">C-type lectin domain-containing protein</fullName>
    </recommendedName>
</protein>
<proteinExistence type="predicted"/>
<keyword evidence="1" id="KW-0732">Signal</keyword>
<dbReference type="PANTHER" id="PTHR45784">
    <property type="entry name" value="C-TYPE LECTIN DOMAIN FAMILY 20 MEMBER A-RELATED"/>
    <property type="match status" value="1"/>
</dbReference>
<feature type="domain" description="C-type lectin" evidence="2">
    <location>
        <begin position="42"/>
        <end position="159"/>
    </location>
</feature>
<name>A0AAN7SAD0_9COLE</name>
<dbReference type="InterPro" id="IPR016187">
    <property type="entry name" value="CTDL_fold"/>
</dbReference>
<feature type="domain" description="C-type lectin" evidence="2">
    <location>
        <begin position="317"/>
        <end position="433"/>
    </location>
</feature>
<feature type="domain" description="C-type lectin" evidence="2">
    <location>
        <begin position="179"/>
        <end position="301"/>
    </location>
</feature>
<dbReference type="PANTHER" id="PTHR45784:SF3">
    <property type="entry name" value="C-TYPE LECTIN DOMAIN FAMILY 4 MEMBER K-LIKE-RELATED"/>
    <property type="match status" value="1"/>
</dbReference>
<keyword evidence="4" id="KW-1185">Reference proteome</keyword>
<accession>A0AAN7SAD0</accession>
<evidence type="ECO:0000313" key="4">
    <source>
        <dbReference type="Proteomes" id="UP001353858"/>
    </source>
</evidence>
<dbReference type="InterPro" id="IPR016186">
    <property type="entry name" value="C-type_lectin-like/link_sf"/>
</dbReference>
<evidence type="ECO:0000313" key="3">
    <source>
        <dbReference type="EMBL" id="KAK4881701.1"/>
    </source>
</evidence>
<sequence>MLKLVLIVVCLNACIGWNYFKIKNNKYQLPKYENYYAEDLQYLLFSDEVVWFEALFICQAFNGHLAELNTVTKLAKNSDRLEDAVLDPHQIWIGGFMYSNYTWKWIKSSLPINKELLKFANWFRKPVNIYKQCLAIDRRYNNIVLINLRCESRKPFLCEMTIDDRVQLPGMETHHSILIENKTFVLYYEKMTWIRAVGYCRLMGLQLAILSNENEINRIAHAMLQGRPSLKEIWISGYFDRTWKWLPNLKPFQWNVHDRLNYQKFNFSTFNECITLNRHYNYDEHAFIPTKCITPKAFLCETVLETTPVLNGTTMTINKFNFSLIMKDSSWIQAQRHCRMNDGNLAELIQDGDVNDLSTFLENQPEEVERIWLGGIYKNYKWIWAKSKKIIETDRINFYDANYGSESLCLNLDIAEMKMYGLNCAFKQFFVCIA</sequence>
<evidence type="ECO:0000256" key="1">
    <source>
        <dbReference type="SAM" id="SignalP"/>
    </source>
</evidence>
<dbReference type="CDD" id="cd00037">
    <property type="entry name" value="CLECT"/>
    <property type="match status" value="3"/>
</dbReference>
<dbReference type="InterPro" id="IPR001304">
    <property type="entry name" value="C-type_lectin-like"/>
</dbReference>
<dbReference type="Gene3D" id="3.10.100.10">
    <property type="entry name" value="Mannose-Binding Protein A, subunit A"/>
    <property type="match status" value="3"/>
</dbReference>
<feature type="chain" id="PRO_5043047117" description="C-type lectin domain-containing protein" evidence="1">
    <location>
        <begin position="17"/>
        <end position="434"/>
    </location>
</feature>
<dbReference type="SMART" id="SM00034">
    <property type="entry name" value="CLECT"/>
    <property type="match status" value="3"/>
</dbReference>
<gene>
    <name evidence="3" type="ORF">RN001_005020</name>
</gene>